<organism evidence="2 3">
    <name type="scientific">Streptomyces morookaense</name>
    <name type="common">Streptoverticillium morookaense</name>
    <dbReference type="NCBI Taxonomy" id="1970"/>
    <lineage>
        <taxon>Bacteria</taxon>
        <taxon>Bacillati</taxon>
        <taxon>Actinomycetota</taxon>
        <taxon>Actinomycetes</taxon>
        <taxon>Kitasatosporales</taxon>
        <taxon>Streptomycetaceae</taxon>
        <taxon>Streptomyces</taxon>
    </lineage>
</organism>
<reference evidence="2 3" key="1">
    <citation type="submission" date="2020-04" db="EMBL/GenBank/DDBJ databases">
        <title>Draft Genome Sequence of Streptomyces morookaense DSM 40503, an 8-azaguanine-producing strain.</title>
        <authorList>
            <person name="Qi J."/>
            <person name="Gao J.-M."/>
        </authorList>
    </citation>
    <scope>NUCLEOTIDE SEQUENCE [LARGE SCALE GENOMIC DNA]</scope>
    <source>
        <strain evidence="2 3">DSM 40503</strain>
    </source>
</reference>
<dbReference type="Proteomes" id="UP000587462">
    <property type="component" value="Unassembled WGS sequence"/>
</dbReference>
<feature type="compositionally biased region" description="Low complexity" evidence="1">
    <location>
        <begin position="59"/>
        <end position="70"/>
    </location>
</feature>
<feature type="region of interest" description="Disordered" evidence="1">
    <location>
        <begin position="1"/>
        <end position="291"/>
    </location>
</feature>
<dbReference type="EMBL" id="JABBXF010000030">
    <property type="protein sequence ID" value="NVK78891.1"/>
    <property type="molecule type" value="Genomic_DNA"/>
</dbReference>
<sequence>MPVPHERSAADAGQRPTAPGLHEPNAVDADRLPTTPASGEPGRAGTDAYAYVGTGNTGTGTTAPPATRTNHGAAAPPSMHRPTPDTAPTDDRRRPPANRPDSSAPAAQAETRAPSRPGQSAGAPSPSAQPRTSHDTPRHDTHPAEPHPTPRTHPDDNTAPTFRTGPRRIARLSVPEHEAPTRLRQALASLFLLRGSTAEDPPKAGPTSTPRPTNPPQVGPGRPVFRRIAAHAPEPGSRNTGTPATAFAGSTESTVPVPDWGIPQAVLRQDRHQESQNTTTRDGGTGRAHRA</sequence>
<keyword evidence="3" id="KW-1185">Reference proteome</keyword>
<comment type="caution">
    <text evidence="2">The sequence shown here is derived from an EMBL/GenBank/DDBJ whole genome shotgun (WGS) entry which is preliminary data.</text>
</comment>
<evidence type="ECO:0000313" key="2">
    <source>
        <dbReference type="EMBL" id="NVK78891.1"/>
    </source>
</evidence>
<dbReference type="RefSeq" id="WP_171081434.1">
    <property type="nucleotide sequence ID" value="NZ_BNBU01000006.1"/>
</dbReference>
<dbReference type="AlphaFoldDB" id="A0A7Y7B4I2"/>
<proteinExistence type="predicted"/>
<evidence type="ECO:0000256" key="1">
    <source>
        <dbReference type="SAM" id="MobiDB-lite"/>
    </source>
</evidence>
<evidence type="ECO:0000313" key="3">
    <source>
        <dbReference type="Proteomes" id="UP000587462"/>
    </source>
</evidence>
<feature type="compositionally biased region" description="Polar residues" evidence="1">
    <location>
        <begin position="237"/>
        <end position="254"/>
    </location>
</feature>
<protein>
    <submittedName>
        <fullName evidence="2">Uncharacterized protein</fullName>
    </submittedName>
</protein>
<gene>
    <name evidence="2" type="ORF">HG542_14595</name>
</gene>
<name>A0A7Y7B4I2_STRMO</name>
<accession>A0A7Y7B4I2</accession>
<feature type="compositionally biased region" description="Basic and acidic residues" evidence="1">
    <location>
        <begin position="132"/>
        <end position="145"/>
    </location>
</feature>